<dbReference type="AlphaFoldDB" id="A0AAX6F6H2"/>
<protein>
    <submittedName>
        <fullName evidence="1">Uncharacterized protein</fullName>
    </submittedName>
</protein>
<evidence type="ECO:0000313" key="2">
    <source>
        <dbReference type="Proteomes" id="UP001140949"/>
    </source>
</evidence>
<sequence>MVPTHLLLGQKLARSSAGVVRTVAAEWVGELFVELLRFGGLTRDSPSLGGWQTHRLGSVLASSCICSTDVLASCKNHRQGSASEALCHLSLPDGAAAGDAKACCCCCWASSGYPGSC</sequence>
<reference evidence="1" key="1">
    <citation type="journal article" date="2023" name="GigaByte">
        <title>Genome assembly of the bearded iris, Iris pallida Lam.</title>
        <authorList>
            <person name="Bruccoleri R.E."/>
            <person name="Oakeley E.J."/>
            <person name="Faust A.M.E."/>
            <person name="Altorfer M."/>
            <person name="Dessus-Babus S."/>
            <person name="Burckhardt D."/>
            <person name="Oertli M."/>
            <person name="Naumann U."/>
            <person name="Petersen F."/>
            <person name="Wong J."/>
        </authorList>
    </citation>
    <scope>NUCLEOTIDE SEQUENCE</scope>
    <source>
        <strain evidence="1">GSM-AAB239-AS_SAM_17_03QT</strain>
    </source>
</reference>
<name>A0AAX6F6H2_IRIPA</name>
<dbReference type="EMBL" id="JANAVB010031417">
    <property type="protein sequence ID" value="KAJ6811838.1"/>
    <property type="molecule type" value="Genomic_DNA"/>
</dbReference>
<dbReference type="Proteomes" id="UP001140949">
    <property type="component" value="Unassembled WGS sequence"/>
</dbReference>
<keyword evidence="2" id="KW-1185">Reference proteome</keyword>
<gene>
    <name evidence="1" type="ORF">M6B38_150960</name>
</gene>
<comment type="caution">
    <text evidence="1">The sequence shown here is derived from an EMBL/GenBank/DDBJ whole genome shotgun (WGS) entry which is preliminary data.</text>
</comment>
<organism evidence="1 2">
    <name type="scientific">Iris pallida</name>
    <name type="common">Sweet iris</name>
    <dbReference type="NCBI Taxonomy" id="29817"/>
    <lineage>
        <taxon>Eukaryota</taxon>
        <taxon>Viridiplantae</taxon>
        <taxon>Streptophyta</taxon>
        <taxon>Embryophyta</taxon>
        <taxon>Tracheophyta</taxon>
        <taxon>Spermatophyta</taxon>
        <taxon>Magnoliopsida</taxon>
        <taxon>Liliopsida</taxon>
        <taxon>Asparagales</taxon>
        <taxon>Iridaceae</taxon>
        <taxon>Iridoideae</taxon>
        <taxon>Irideae</taxon>
        <taxon>Iris</taxon>
    </lineage>
</organism>
<reference evidence="1" key="2">
    <citation type="submission" date="2023-04" db="EMBL/GenBank/DDBJ databases">
        <authorList>
            <person name="Bruccoleri R.E."/>
            <person name="Oakeley E.J."/>
            <person name="Faust A.-M."/>
            <person name="Dessus-Babus S."/>
            <person name="Altorfer M."/>
            <person name="Burckhardt D."/>
            <person name="Oertli M."/>
            <person name="Naumann U."/>
            <person name="Petersen F."/>
            <person name="Wong J."/>
        </authorList>
    </citation>
    <scope>NUCLEOTIDE SEQUENCE</scope>
    <source>
        <strain evidence="1">GSM-AAB239-AS_SAM_17_03QT</strain>
        <tissue evidence="1">Leaf</tissue>
    </source>
</reference>
<evidence type="ECO:0000313" key="1">
    <source>
        <dbReference type="EMBL" id="KAJ6811838.1"/>
    </source>
</evidence>
<proteinExistence type="predicted"/>
<accession>A0AAX6F6H2</accession>